<dbReference type="Proteomes" id="UP000219994">
    <property type="component" value="Unassembled WGS sequence"/>
</dbReference>
<evidence type="ECO:0000313" key="3">
    <source>
        <dbReference type="Proteomes" id="UP000219994"/>
    </source>
</evidence>
<dbReference type="PANTHER" id="PTHR43190:SF3">
    <property type="entry name" value="N-ACETYL-D-GLUCOSAMINE KINASE"/>
    <property type="match status" value="1"/>
</dbReference>
<sequence length="319" mass="33042">MIFIQKGENLVSTPVEPSLLSVDLGKTNSRIRLDDANGRVERQGPGFPGFPVEDSVELALAAIIPLVAALGTDRLAGLVTIGVGAAGVDSDPVSARAFALRLREHWDAEIAIASDVLTAHLGAFAGETGTVLIAGTGAVAYSIHGGEARRSDGWGPWLGDEGSGRWAGQIGLVCALRAADGRGPATALEQDARGLGADLSADLSALPRALTGGSDVARSLASFAPTVFRRAAEGDGVASSIVDDAIAHLVATTAAITVPGTPVSVVGGLADDHEFLRRLLNELHRHRLRPHRPAGTPLDGAATLATRRDLPHERYVIRV</sequence>
<dbReference type="CDD" id="cd24082">
    <property type="entry name" value="ASKHA_NBD_GspK-like"/>
    <property type="match status" value="1"/>
</dbReference>
<reference evidence="3" key="1">
    <citation type="submission" date="2017-03" db="EMBL/GenBank/DDBJ databases">
        <authorList>
            <person name="Lund M.B."/>
        </authorList>
    </citation>
    <scope>NUCLEOTIDE SEQUENCE [LARGE SCALE GENOMIC DNA]</scope>
</reference>
<dbReference type="Pfam" id="PF01869">
    <property type="entry name" value="BcrAD_BadFG"/>
    <property type="match status" value="1"/>
</dbReference>
<proteinExistence type="predicted"/>
<dbReference type="PANTHER" id="PTHR43190">
    <property type="entry name" value="N-ACETYL-D-GLUCOSAMINE KINASE"/>
    <property type="match status" value="1"/>
</dbReference>
<dbReference type="EMBL" id="NAEP01000009">
    <property type="protein sequence ID" value="PDQ36521.1"/>
    <property type="molecule type" value="Genomic_DNA"/>
</dbReference>
<gene>
    <name evidence="2" type="ORF">B5766_00310</name>
</gene>
<dbReference type="InterPro" id="IPR052519">
    <property type="entry name" value="Euk-type_GlcNAc_Kinase"/>
</dbReference>
<dbReference type="SUPFAM" id="SSF53067">
    <property type="entry name" value="Actin-like ATPase domain"/>
    <property type="match status" value="2"/>
</dbReference>
<dbReference type="AlphaFoldDB" id="A0A2A6FV67"/>
<name>A0A2A6FV67_9MICO</name>
<evidence type="ECO:0000313" key="2">
    <source>
        <dbReference type="EMBL" id="PDQ36521.1"/>
    </source>
</evidence>
<dbReference type="Gene3D" id="3.30.420.40">
    <property type="match status" value="2"/>
</dbReference>
<comment type="caution">
    <text evidence="2">The sequence shown here is derived from an EMBL/GenBank/DDBJ whole genome shotgun (WGS) entry which is preliminary data.</text>
</comment>
<dbReference type="InterPro" id="IPR002731">
    <property type="entry name" value="ATPase_BadF"/>
</dbReference>
<protein>
    <recommendedName>
        <fullName evidence="1">ATPase BadF/BadG/BcrA/BcrD type domain-containing protein</fullName>
    </recommendedName>
</protein>
<dbReference type="InterPro" id="IPR043129">
    <property type="entry name" value="ATPase_NBD"/>
</dbReference>
<feature type="domain" description="ATPase BadF/BadG/BcrA/BcrD type" evidence="1">
    <location>
        <begin position="22"/>
        <end position="289"/>
    </location>
</feature>
<organism evidence="2 3">
    <name type="scientific">Candidatus Lumbricidiphila eiseniae</name>
    <dbReference type="NCBI Taxonomy" id="1969409"/>
    <lineage>
        <taxon>Bacteria</taxon>
        <taxon>Bacillati</taxon>
        <taxon>Actinomycetota</taxon>
        <taxon>Actinomycetes</taxon>
        <taxon>Micrococcales</taxon>
        <taxon>Microbacteriaceae</taxon>
        <taxon>Candidatus Lumbricidiphila</taxon>
    </lineage>
</organism>
<evidence type="ECO:0000259" key="1">
    <source>
        <dbReference type="Pfam" id="PF01869"/>
    </source>
</evidence>
<accession>A0A2A6FV67</accession>